<evidence type="ECO:0000313" key="3">
    <source>
        <dbReference type="Proteomes" id="UP001629113"/>
    </source>
</evidence>
<accession>A0ABR4P8X8</accession>
<dbReference type="PANTHER" id="PTHR28058">
    <property type="entry name" value="37S RIBOSOMAL PROTEIN MRP51, MITOCHONDRIAL"/>
    <property type="match status" value="1"/>
</dbReference>
<dbReference type="EMBL" id="JBFCZG010000007">
    <property type="protein sequence ID" value="KAL3419744.1"/>
    <property type="molecule type" value="Genomic_DNA"/>
</dbReference>
<reference evidence="2 3" key="1">
    <citation type="submission" date="2024-06" db="EMBL/GenBank/DDBJ databases">
        <title>Complete genome of Phlyctema vagabunda strain 19-DSS-EL-015.</title>
        <authorList>
            <person name="Fiorenzani C."/>
        </authorList>
    </citation>
    <scope>NUCLEOTIDE SEQUENCE [LARGE SCALE GENOMIC DNA]</scope>
    <source>
        <strain evidence="2 3">19-DSS-EL-015</strain>
    </source>
</reference>
<evidence type="ECO:0000313" key="2">
    <source>
        <dbReference type="EMBL" id="KAL3419744.1"/>
    </source>
</evidence>
<dbReference type="InterPro" id="IPR016712">
    <property type="entry name" value="Rbsml_bS1m-like"/>
</dbReference>
<proteinExistence type="predicted"/>
<evidence type="ECO:0000256" key="1">
    <source>
        <dbReference type="SAM" id="MobiDB-lite"/>
    </source>
</evidence>
<protein>
    <recommendedName>
        <fullName evidence="4">Mitochondrial ribosomal protein MRP51</fullName>
    </recommendedName>
</protein>
<gene>
    <name evidence="2" type="ORF">PVAG01_08242</name>
</gene>
<comment type="caution">
    <text evidence="2">The sequence shown here is derived from an EMBL/GenBank/DDBJ whole genome shotgun (WGS) entry which is preliminary data.</text>
</comment>
<sequence length="492" mass="53516">MTSKSLSPGGSLLRSSRVFAIPSPLPRAINALSGFGSDTQTTPYPLHATITTPQAALKRGDWGFKRPLPLRSTTKSSTPFIRVEAIDTIEHVTEYRSAADHTLNLQKWLEMDVAIHTPQKRSIADMGVSFAEPKSVFEDDIDQIAPREDGSKTKKEVRWKFNGPWLAGQTEGQFNTYLEKVVGKRKVEFQEFLRKACAQAQSKRRQTSAREKGKTTPSPVSSEKVTDAQLREYIVSLRADRAELYGQVRKFLDIPPSATMSINASDVFFREGNERQFMEATLPVVEDSPYAHSGPPKTHPSAGLSYSRTSAHLTNHPLYGPQDSKAPVQSRVVMPKGASTGSFAPVLGVGGFVVDVPRGNTSFNLQGRFSRNSTQQVEGLAQIEPHKVGGSKAYVQPKGAHVDSAGKVILTVEAAKPEAVSVLEGKVDEIPEPHLYSQLQRPTGFAKPLTQSNEGYGLQGFGNASATVLGDGASGRPSAFGDLGQQLFNNRN</sequence>
<dbReference type="PANTHER" id="PTHR28058:SF1">
    <property type="entry name" value="SMALL RIBOSOMAL SUBUNIT PROTEIN BS1M"/>
    <property type="match status" value="1"/>
</dbReference>
<name>A0ABR4P8X8_9HELO</name>
<feature type="region of interest" description="Disordered" evidence="1">
    <location>
        <begin position="200"/>
        <end position="224"/>
    </location>
</feature>
<organism evidence="2 3">
    <name type="scientific">Phlyctema vagabunda</name>
    <dbReference type="NCBI Taxonomy" id="108571"/>
    <lineage>
        <taxon>Eukaryota</taxon>
        <taxon>Fungi</taxon>
        <taxon>Dikarya</taxon>
        <taxon>Ascomycota</taxon>
        <taxon>Pezizomycotina</taxon>
        <taxon>Leotiomycetes</taxon>
        <taxon>Helotiales</taxon>
        <taxon>Dermateaceae</taxon>
        <taxon>Phlyctema</taxon>
    </lineage>
</organism>
<dbReference type="Pfam" id="PF11709">
    <property type="entry name" value="Mit_ribos_Mrp51"/>
    <property type="match status" value="1"/>
</dbReference>
<keyword evidence="3" id="KW-1185">Reference proteome</keyword>
<evidence type="ECO:0008006" key="4">
    <source>
        <dbReference type="Google" id="ProtNLM"/>
    </source>
</evidence>
<dbReference type="Proteomes" id="UP001629113">
    <property type="component" value="Unassembled WGS sequence"/>
</dbReference>